<keyword evidence="2" id="KW-1185">Reference proteome</keyword>
<reference evidence="2" key="1">
    <citation type="submission" date="2014-04" db="EMBL/GenBank/DDBJ databases">
        <title>Evolutionary Origins and Diversification of the Mycorrhizal Mutualists.</title>
        <authorList>
            <consortium name="DOE Joint Genome Institute"/>
            <consortium name="Mycorrhizal Genomics Consortium"/>
            <person name="Kohler A."/>
            <person name="Kuo A."/>
            <person name="Nagy L.G."/>
            <person name="Floudas D."/>
            <person name="Copeland A."/>
            <person name="Barry K.W."/>
            <person name="Cichocki N."/>
            <person name="Veneault-Fourrey C."/>
            <person name="LaButti K."/>
            <person name="Lindquist E.A."/>
            <person name="Lipzen A."/>
            <person name="Lundell T."/>
            <person name="Morin E."/>
            <person name="Murat C."/>
            <person name="Riley R."/>
            <person name="Ohm R."/>
            <person name="Sun H."/>
            <person name="Tunlid A."/>
            <person name="Henrissat B."/>
            <person name="Grigoriev I.V."/>
            <person name="Hibbett D.S."/>
            <person name="Martin F."/>
        </authorList>
    </citation>
    <scope>NUCLEOTIDE SEQUENCE [LARGE SCALE GENOMIC DNA]</scope>
    <source>
        <strain evidence="2">FD-334 SS-4</strain>
    </source>
</reference>
<gene>
    <name evidence="1" type="ORF">HYPSUDRAFT_36423</name>
</gene>
<evidence type="ECO:0000313" key="2">
    <source>
        <dbReference type="Proteomes" id="UP000054270"/>
    </source>
</evidence>
<accession>A0A0D2Q5A3</accession>
<proteinExistence type="predicted"/>
<evidence type="ECO:0000313" key="1">
    <source>
        <dbReference type="EMBL" id="KJA26695.1"/>
    </source>
</evidence>
<dbReference type="Proteomes" id="UP000054270">
    <property type="component" value="Unassembled WGS sequence"/>
</dbReference>
<protein>
    <submittedName>
        <fullName evidence="1">Uncharacterized protein</fullName>
    </submittedName>
</protein>
<organism evidence="1 2">
    <name type="scientific">Hypholoma sublateritium (strain FD-334 SS-4)</name>
    <dbReference type="NCBI Taxonomy" id="945553"/>
    <lineage>
        <taxon>Eukaryota</taxon>
        <taxon>Fungi</taxon>
        <taxon>Dikarya</taxon>
        <taxon>Basidiomycota</taxon>
        <taxon>Agaricomycotina</taxon>
        <taxon>Agaricomycetes</taxon>
        <taxon>Agaricomycetidae</taxon>
        <taxon>Agaricales</taxon>
        <taxon>Agaricineae</taxon>
        <taxon>Strophariaceae</taxon>
        <taxon>Hypholoma</taxon>
    </lineage>
</organism>
<dbReference type="EMBL" id="KN817527">
    <property type="protein sequence ID" value="KJA26695.1"/>
    <property type="molecule type" value="Genomic_DNA"/>
</dbReference>
<dbReference type="OrthoDB" id="3270987at2759"/>
<sequence length="492" mass="56188">MASAPNNEMAHIHRLNCDTLVQIFEFNTDMFSDYESFRVLEQARNTSHVCREWRALLLATPGLWARILNFNEILVSRATPEWIAELLRRTGSAPLHIKADRGLNGYVSTDIARCLFEVLRENWHRVRNLAISVSDYEWGLNNAPLWDWMYTPAPRLEMFDVDFGIDSLEASRPYAPLFGDRAPSLHTFRGYSFWDVKAPWLQQLRRMDIDQPFNVYQTLVALQTTANLEILQIDRLSKLRDPTPPFPNVHLPQLTRLDLAAHFLKCVEILDHLEIPPNCSLTYCPRDLNRRQFAQHRMTPMINALSKAARRHFKAITGTVLELCIGSQSLHFYHREKGRIFFIWITCDNGILMPRHATTTFLADFALPEFAQITSLLLRLPATAVVHEMATFLACFPAVTILSTGQSEINQLLHIQDMLESQNGAPTLIFPSLKIVNLPQAEFLWYSEPASKVTATHKFVAARREAGCEVEVGSGGNEYHNCVRMSSSNPIN</sequence>
<dbReference type="AlphaFoldDB" id="A0A0D2Q5A3"/>
<name>A0A0D2Q5A3_HYPSF</name>